<dbReference type="AlphaFoldDB" id="A0A0F7CL00"/>
<dbReference type="PATRIC" id="fig|1550241.5.peg.760"/>
<evidence type="ECO:0000313" key="3">
    <source>
        <dbReference type="Proteomes" id="UP000067434"/>
    </source>
</evidence>
<dbReference type="HOGENOM" id="CLU_1567259_0_0_2"/>
<dbReference type="Proteomes" id="UP000067434">
    <property type="component" value="Chromosome"/>
</dbReference>
<dbReference type="RefSeq" id="WP_052883966.1">
    <property type="nucleotide sequence ID" value="NZ_CP009961.1"/>
</dbReference>
<accession>A0A0F7CL00</accession>
<keyword evidence="1" id="KW-0472">Membrane</keyword>
<dbReference type="EMBL" id="CP009961">
    <property type="protein sequence ID" value="AKG38546.1"/>
    <property type="molecule type" value="Genomic_DNA"/>
</dbReference>
<keyword evidence="3" id="KW-1185">Reference proteome</keyword>
<organism evidence="2 3">
    <name type="scientific">Infirmifilum uzonense</name>
    <dbReference type="NCBI Taxonomy" id="1550241"/>
    <lineage>
        <taxon>Archaea</taxon>
        <taxon>Thermoproteota</taxon>
        <taxon>Thermoprotei</taxon>
        <taxon>Thermofilales</taxon>
        <taxon>Thermofilaceae</taxon>
        <taxon>Infirmifilum</taxon>
    </lineage>
</organism>
<proteinExistence type="predicted"/>
<feature type="transmembrane region" description="Helical" evidence="1">
    <location>
        <begin position="151"/>
        <end position="169"/>
    </location>
</feature>
<keyword evidence="1" id="KW-1133">Transmembrane helix</keyword>
<dbReference type="GeneID" id="25401283"/>
<evidence type="ECO:0000256" key="1">
    <source>
        <dbReference type="SAM" id="Phobius"/>
    </source>
</evidence>
<dbReference type="OrthoDB" id="379205at2157"/>
<evidence type="ECO:0000313" key="2">
    <source>
        <dbReference type="EMBL" id="AKG38546.1"/>
    </source>
</evidence>
<reference evidence="2 3" key="1">
    <citation type="journal article" date="2015" name="Stand. Genomic Sci.">
        <title>Complete genome sequence of and proposal of Thermofilum uzonense sp. nov. a novel hyperthermophilic crenarchaeon and emended description of the genus Thermofilum.</title>
        <authorList>
            <person name="Toshchakov S.V."/>
            <person name="Korzhenkov A.A."/>
            <person name="Samarov N.I."/>
            <person name="Mazunin I.O."/>
            <person name="Mozhey O.I."/>
            <person name="Shmyr I.S."/>
            <person name="Derbikova K.S."/>
            <person name="Taranov E.A."/>
            <person name="Dominova I.N."/>
            <person name="Bonch-Osmolovskaya E.A."/>
            <person name="Patrushev M.V."/>
            <person name="Podosokorskaya O.A."/>
            <person name="Kublanov I.V."/>
        </authorList>
    </citation>
    <scope>NUCLEOTIDE SEQUENCE [LARGE SCALE GENOMIC DNA]</scope>
    <source>
        <strain evidence="2 3">1807-2</strain>
    </source>
</reference>
<keyword evidence="1" id="KW-0812">Transmembrane</keyword>
<protein>
    <submittedName>
        <fullName evidence="2">Uncharacterized protein</fullName>
    </submittedName>
</protein>
<gene>
    <name evidence="2" type="ORF">MA03_03590</name>
</gene>
<sequence length="170" mass="19828">MQEDYSVILRKPRVEKELEDFEEWFKRYGEYILTYEESKLVVRVAWVARIMLDEGYAAFPGHEKEVKTFVANFLSQRLASLGVDTLLVSKGELHGTRDDVVEVVTRIFPNVQQMERPSLPRIIKEDEFSRRGAQEFHRVQIAYEFSRIRPLIALATTILLASLMIILLSH</sequence>
<dbReference type="STRING" id="1550241.MA03_03590"/>
<name>A0A0F7CL00_9CREN</name>
<dbReference type="KEGG" id="thf:MA03_03590"/>